<evidence type="ECO:0000256" key="5">
    <source>
        <dbReference type="ARBA" id="ARBA00023210"/>
    </source>
</evidence>
<evidence type="ECO:0000256" key="1">
    <source>
        <dbReference type="ARBA" id="ARBA00004496"/>
    </source>
</evidence>
<reference evidence="10" key="2">
    <citation type="journal article" date="2021" name="PeerJ">
        <title>Extensive microbial diversity within the chicken gut microbiome revealed by metagenomics and culture.</title>
        <authorList>
            <person name="Gilroy R."/>
            <person name="Ravi A."/>
            <person name="Getino M."/>
            <person name="Pursley I."/>
            <person name="Horton D.L."/>
            <person name="Alikhan N.F."/>
            <person name="Baker D."/>
            <person name="Gharbi K."/>
            <person name="Hall N."/>
            <person name="Watson M."/>
            <person name="Adriaenssens E.M."/>
            <person name="Foster-Nyarko E."/>
            <person name="Jarju S."/>
            <person name="Secka A."/>
            <person name="Antonio M."/>
            <person name="Oren A."/>
            <person name="Chaudhuri R.R."/>
            <person name="La Ragione R."/>
            <person name="Hildebrand F."/>
            <person name="Pallen M.J."/>
        </authorList>
    </citation>
    <scope>NUCLEOTIDE SEQUENCE</scope>
    <source>
        <strain evidence="10">7463</strain>
    </source>
</reference>
<name>A0A9D1IK79_9BURK</name>
<dbReference type="GO" id="GO:0032153">
    <property type="term" value="C:cell division site"/>
    <property type="evidence" value="ECO:0007669"/>
    <property type="project" value="TreeGrafter"/>
</dbReference>
<keyword evidence="5" id="KW-0717">Septation</keyword>
<protein>
    <recommendedName>
        <fullName evidence="2">Cell division protein ZapA</fullName>
    </recommendedName>
    <alternativeName>
        <fullName evidence="9">Z ring-associated protein ZapA</fullName>
    </alternativeName>
</protein>
<dbReference type="Proteomes" id="UP000824083">
    <property type="component" value="Unassembled WGS sequence"/>
</dbReference>
<evidence type="ECO:0000313" key="11">
    <source>
        <dbReference type="Proteomes" id="UP000824083"/>
    </source>
</evidence>
<dbReference type="Pfam" id="PF05164">
    <property type="entry name" value="ZapA"/>
    <property type="match status" value="1"/>
</dbReference>
<evidence type="ECO:0000256" key="9">
    <source>
        <dbReference type="ARBA" id="ARBA00033158"/>
    </source>
</evidence>
<dbReference type="InterPro" id="IPR042233">
    <property type="entry name" value="Cell_div_ZapA_N"/>
</dbReference>
<dbReference type="GO" id="GO:0030428">
    <property type="term" value="C:cell septum"/>
    <property type="evidence" value="ECO:0007669"/>
    <property type="project" value="TreeGrafter"/>
</dbReference>
<dbReference type="PANTHER" id="PTHR34981:SF1">
    <property type="entry name" value="CELL DIVISION PROTEIN ZAPA"/>
    <property type="match status" value="1"/>
</dbReference>
<comment type="function">
    <text evidence="7">Activator of cell division through the inhibition of FtsZ GTPase activity, therefore promoting FtsZ assembly into bundles of protofilaments necessary for the formation of the division Z ring. It is recruited early at mid-cell but it is not essential for cell division.</text>
</comment>
<evidence type="ECO:0000313" key="10">
    <source>
        <dbReference type="EMBL" id="HIU37597.1"/>
    </source>
</evidence>
<evidence type="ECO:0000256" key="4">
    <source>
        <dbReference type="ARBA" id="ARBA00022618"/>
    </source>
</evidence>
<dbReference type="Gene3D" id="3.30.160.880">
    <property type="entry name" value="Cell division protein ZapA protomer, N-terminal domain"/>
    <property type="match status" value="1"/>
</dbReference>
<keyword evidence="3" id="KW-0963">Cytoplasm</keyword>
<evidence type="ECO:0000256" key="3">
    <source>
        <dbReference type="ARBA" id="ARBA00022490"/>
    </source>
</evidence>
<reference evidence="10" key="1">
    <citation type="submission" date="2020-10" db="EMBL/GenBank/DDBJ databases">
        <authorList>
            <person name="Gilroy R."/>
        </authorList>
    </citation>
    <scope>NUCLEOTIDE SEQUENCE</scope>
    <source>
        <strain evidence="10">7463</strain>
    </source>
</reference>
<dbReference type="GO" id="GO:0005829">
    <property type="term" value="C:cytosol"/>
    <property type="evidence" value="ECO:0007669"/>
    <property type="project" value="TreeGrafter"/>
</dbReference>
<evidence type="ECO:0000256" key="8">
    <source>
        <dbReference type="ARBA" id="ARBA00026068"/>
    </source>
</evidence>
<accession>A0A9D1IK79</accession>
<dbReference type="GO" id="GO:0000917">
    <property type="term" value="P:division septum assembly"/>
    <property type="evidence" value="ECO:0007669"/>
    <property type="project" value="UniProtKB-KW"/>
</dbReference>
<dbReference type="InterPro" id="IPR036192">
    <property type="entry name" value="Cell_div_ZapA-like_sf"/>
</dbReference>
<dbReference type="InterPro" id="IPR007838">
    <property type="entry name" value="Cell_div_ZapA-like"/>
</dbReference>
<dbReference type="AlphaFoldDB" id="A0A9D1IK79"/>
<evidence type="ECO:0000256" key="2">
    <source>
        <dbReference type="ARBA" id="ARBA00015195"/>
    </source>
</evidence>
<dbReference type="EMBL" id="DVMY01000080">
    <property type="protein sequence ID" value="HIU37597.1"/>
    <property type="molecule type" value="Genomic_DNA"/>
</dbReference>
<organism evidence="10 11">
    <name type="scientific">Candidatus Aphodousia faecigallinarum</name>
    <dbReference type="NCBI Taxonomy" id="2840677"/>
    <lineage>
        <taxon>Bacteria</taxon>
        <taxon>Pseudomonadati</taxon>
        <taxon>Pseudomonadota</taxon>
        <taxon>Betaproteobacteria</taxon>
        <taxon>Burkholderiales</taxon>
        <taxon>Sutterellaceae</taxon>
        <taxon>Sutterellaceae incertae sedis</taxon>
        <taxon>Candidatus Aphodousia</taxon>
    </lineage>
</organism>
<comment type="caution">
    <text evidence="10">The sequence shown here is derived from an EMBL/GenBank/DDBJ whole genome shotgun (WGS) entry which is preliminary data.</text>
</comment>
<proteinExistence type="predicted"/>
<gene>
    <name evidence="10" type="ORF">IAC56_04925</name>
</gene>
<keyword evidence="6" id="KW-0131">Cell cycle</keyword>
<comment type="subcellular location">
    <subcellularLocation>
        <location evidence="1">Cytoplasm</location>
    </subcellularLocation>
</comment>
<dbReference type="SUPFAM" id="SSF102829">
    <property type="entry name" value="Cell division protein ZapA-like"/>
    <property type="match status" value="1"/>
</dbReference>
<evidence type="ECO:0000256" key="6">
    <source>
        <dbReference type="ARBA" id="ARBA00023306"/>
    </source>
</evidence>
<dbReference type="GO" id="GO:0043093">
    <property type="term" value="P:FtsZ-dependent cytokinesis"/>
    <property type="evidence" value="ECO:0007669"/>
    <property type="project" value="TreeGrafter"/>
</dbReference>
<dbReference type="PANTHER" id="PTHR34981">
    <property type="entry name" value="CELL DIVISION PROTEIN ZAPA"/>
    <property type="match status" value="1"/>
</dbReference>
<evidence type="ECO:0000256" key="7">
    <source>
        <dbReference type="ARBA" id="ARBA00024910"/>
    </source>
</evidence>
<keyword evidence="4 10" id="KW-0132">Cell division</keyword>
<comment type="subunit">
    <text evidence="8">Homodimer. Interacts with FtsZ.</text>
</comment>
<sequence>MNARKTLTLTIMGREYRLAVAPDEEANLRACAELVQSKMQEIHQPGKVFSPDSVAVLAALRIAYENLIQRQAVEEMNKAVEDMNRSKGQIDSLIALCDNTLAEKTSEDNAQ</sequence>
<dbReference type="GO" id="GO:0000921">
    <property type="term" value="P:septin ring assembly"/>
    <property type="evidence" value="ECO:0007669"/>
    <property type="project" value="TreeGrafter"/>
</dbReference>